<dbReference type="AlphaFoldDB" id="A0A225DGX3"/>
<evidence type="ECO:0000313" key="3">
    <source>
        <dbReference type="Proteomes" id="UP000214646"/>
    </source>
</evidence>
<evidence type="ECO:0000313" key="2">
    <source>
        <dbReference type="EMBL" id="OWK40760.1"/>
    </source>
</evidence>
<dbReference type="Proteomes" id="UP000214646">
    <property type="component" value="Unassembled WGS sequence"/>
</dbReference>
<dbReference type="EMBL" id="NIDE01000007">
    <property type="protein sequence ID" value="OWK40760.1"/>
    <property type="molecule type" value="Genomic_DNA"/>
</dbReference>
<accession>A0A225DGX3</accession>
<keyword evidence="3" id="KW-1185">Reference proteome</keyword>
<sequence length="117" mass="12511">MELDGKPMEGGILSFDPDVSRGNTAQVSCTSPIRGGRFELQTAGITRSDSGSGIPLGWYKVSVRANMVGAPPVFPGQPAFKIDPKYLNPNRTPLTIEIVEHPQPGAYDLKLTATGKK</sequence>
<feature type="region of interest" description="Disordered" evidence="1">
    <location>
        <begin position="1"/>
        <end position="30"/>
    </location>
</feature>
<reference evidence="3" key="1">
    <citation type="submission" date="2017-06" db="EMBL/GenBank/DDBJ databases">
        <title>Genome analysis of Fimbriiglobus ruber SP5, the first member of the order Planctomycetales with confirmed chitinolytic capability.</title>
        <authorList>
            <person name="Ravin N.V."/>
            <person name="Rakitin A.L."/>
            <person name="Ivanova A.A."/>
            <person name="Beletsky A.V."/>
            <person name="Kulichevskaya I.S."/>
            <person name="Mardanov A.V."/>
            <person name="Dedysh S.N."/>
        </authorList>
    </citation>
    <scope>NUCLEOTIDE SEQUENCE [LARGE SCALE GENOMIC DNA]</scope>
    <source>
        <strain evidence="3">SP5</strain>
    </source>
</reference>
<organism evidence="2 3">
    <name type="scientific">Fimbriiglobus ruber</name>
    <dbReference type="NCBI Taxonomy" id="1908690"/>
    <lineage>
        <taxon>Bacteria</taxon>
        <taxon>Pseudomonadati</taxon>
        <taxon>Planctomycetota</taxon>
        <taxon>Planctomycetia</taxon>
        <taxon>Gemmatales</taxon>
        <taxon>Gemmataceae</taxon>
        <taxon>Fimbriiglobus</taxon>
    </lineage>
</organism>
<feature type="compositionally biased region" description="Polar residues" evidence="1">
    <location>
        <begin position="21"/>
        <end position="30"/>
    </location>
</feature>
<name>A0A225DGX3_9BACT</name>
<gene>
    <name evidence="2" type="ORF">FRUB_04652</name>
</gene>
<evidence type="ECO:0000256" key="1">
    <source>
        <dbReference type="SAM" id="MobiDB-lite"/>
    </source>
</evidence>
<comment type="caution">
    <text evidence="2">The sequence shown here is derived from an EMBL/GenBank/DDBJ whole genome shotgun (WGS) entry which is preliminary data.</text>
</comment>
<protein>
    <submittedName>
        <fullName evidence="2">Uncharacterized protein</fullName>
    </submittedName>
</protein>
<proteinExistence type="predicted"/>